<accession>A0A4R2GJL0</accession>
<sequence length="314" mass="35220">MNIKKSSIVLSIAFIAMISSCESDLEIDMDEGGGRLTLFSFLIPDSVFTVHLSKSVNHSSVDFFERVYDGYVTVVKNNVVVDSFAYPYRDLWAQRPGITIKPGDHFELRAGDASGNMVSGFTVVPEVVSISRIDTTRSTIMDPANPGFSYIQCEIVFSDPESVDNYYQLVVLKDLWTTTGNELLHEQRRISFLKDDPIFYIRDQEGSLLGGIDFRGTFSDYLINGKEYKLSIRLPASYATPPESGQKRKITFMLLNQTRDYFNYLRSRVVAEYNYDLPIVDPIKIYSNVEDGLGIIGGISVGTDSLVFIGSGYD</sequence>
<evidence type="ECO:0000313" key="1">
    <source>
        <dbReference type="EMBL" id="TCO08929.1"/>
    </source>
</evidence>
<protein>
    <submittedName>
        <fullName evidence="1">Uncharacterized protein DUF4249</fullName>
    </submittedName>
</protein>
<dbReference type="Pfam" id="PF14054">
    <property type="entry name" value="DUF4249"/>
    <property type="match status" value="1"/>
</dbReference>
<dbReference type="PROSITE" id="PS51257">
    <property type="entry name" value="PROKAR_LIPOPROTEIN"/>
    <property type="match status" value="1"/>
</dbReference>
<organism evidence="1 2">
    <name type="scientific">Natronoflexus pectinivorans</name>
    <dbReference type="NCBI Taxonomy" id="682526"/>
    <lineage>
        <taxon>Bacteria</taxon>
        <taxon>Pseudomonadati</taxon>
        <taxon>Bacteroidota</taxon>
        <taxon>Bacteroidia</taxon>
        <taxon>Marinilabiliales</taxon>
        <taxon>Marinilabiliaceae</taxon>
        <taxon>Natronoflexus</taxon>
    </lineage>
</organism>
<comment type="caution">
    <text evidence="1">The sequence shown here is derived from an EMBL/GenBank/DDBJ whole genome shotgun (WGS) entry which is preliminary data.</text>
</comment>
<dbReference type="AlphaFoldDB" id="A0A4R2GJL0"/>
<evidence type="ECO:0000313" key="2">
    <source>
        <dbReference type="Proteomes" id="UP000295221"/>
    </source>
</evidence>
<keyword evidence="2" id="KW-1185">Reference proteome</keyword>
<dbReference type="RefSeq" id="WP_165921830.1">
    <property type="nucleotide sequence ID" value="NZ_SLWK01000004.1"/>
</dbReference>
<gene>
    <name evidence="1" type="ORF">EV194_104240</name>
</gene>
<name>A0A4R2GJL0_9BACT</name>
<proteinExistence type="predicted"/>
<reference evidence="1 2" key="1">
    <citation type="submission" date="2019-03" db="EMBL/GenBank/DDBJ databases">
        <title>Genomic Encyclopedia of Type Strains, Phase IV (KMG-IV): sequencing the most valuable type-strain genomes for metagenomic binning, comparative biology and taxonomic classification.</title>
        <authorList>
            <person name="Goeker M."/>
        </authorList>
    </citation>
    <scope>NUCLEOTIDE SEQUENCE [LARGE SCALE GENOMIC DNA]</scope>
    <source>
        <strain evidence="1 2">DSM 24179</strain>
    </source>
</reference>
<dbReference type="Proteomes" id="UP000295221">
    <property type="component" value="Unassembled WGS sequence"/>
</dbReference>
<dbReference type="EMBL" id="SLWK01000004">
    <property type="protein sequence ID" value="TCO08929.1"/>
    <property type="molecule type" value="Genomic_DNA"/>
</dbReference>
<dbReference type="InterPro" id="IPR025345">
    <property type="entry name" value="DUF4249"/>
</dbReference>